<dbReference type="InterPro" id="IPR001635">
    <property type="entry name" value="Flag_hook_Flik"/>
</dbReference>
<evidence type="ECO:0000256" key="2">
    <source>
        <dbReference type="ARBA" id="ARBA00009149"/>
    </source>
</evidence>
<dbReference type="InterPro" id="IPR038610">
    <property type="entry name" value="FliK-like_C_sf"/>
</dbReference>
<protein>
    <recommendedName>
        <fullName evidence="5">Flagellar hook-length control protein-like C-terminal domain-containing protein</fullName>
    </recommendedName>
</protein>
<comment type="function">
    <text evidence="1">Controls the length of the flagellar hook.</text>
</comment>
<dbReference type="PRINTS" id="PR01007">
    <property type="entry name" value="FLGHOOKFLIK"/>
</dbReference>
<feature type="domain" description="Flagellar hook-length control protein-like C-terminal" evidence="5">
    <location>
        <begin position="377"/>
        <end position="458"/>
    </location>
</feature>
<dbReference type="PANTHER" id="PTHR37533">
    <property type="entry name" value="FLAGELLAR HOOK-LENGTH CONTROL PROTEIN"/>
    <property type="match status" value="1"/>
</dbReference>
<proteinExistence type="inferred from homology"/>
<organism evidence="6 7">
    <name type="scientific">Shewanella japonica</name>
    <dbReference type="NCBI Taxonomy" id="93973"/>
    <lineage>
        <taxon>Bacteria</taxon>
        <taxon>Pseudomonadati</taxon>
        <taxon>Pseudomonadota</taxon>
        <taxon>Gammaproteobacteria</taxon>
        <taxon>Alteromonadales</taxon>
        <taxon>Shewanellaceae</taxon>
        <taxon>Shewanella</taxon>
    </lineage>
</organism>
<comment type="similarity">
    <text evidence="2">Belongs to the FliK family.</text>
</comment>
<dbReference type="PANTHER" id="PTHR37533:SF2">
    <property type="entry name" value="FLAGELLAR HOOK-LENGTH CONTROL PROTEIN"/>
    <property type="match status" value="1"/>
</dbReference>
<dbReference type="Pfam" id="PF02120">
    <property type="entry name" value="Flg_hook"/>
    <property type="match status" value="1"/>
</dbReference>
<sequence length="500" mass="53730">MQQMSNILLGNSGKVASVTGSDKSQGADNQSFLSVFNQASQMDVEKTKLAKSSETNVEEQFDVAIEEADVELIFAQIGMSENFDKVGPSDPSGKELPLDEELLADEGSAIDSDMLDSELLANTQTINSDEQLETEVDETVNAFLSSLTAEQLTQLSEFSSMDSEKLASLTPAQLNQLIADFNRQHQLNGEQALPLMALTDKQAVLANANEGAADSDSVKNVANLASNTQANANQTNNASLVNPQSVVNTTLEMQASKNTAEANLNAEKGTILGEASQSETKSSSKEVPQINLSKAELTVSMDKQIAKNAALASSAASAATSELTPESTEVKALQNQSSFTAQHKSDVPQFQLSLRQGAEAAVNMQDMIQKFAPVMKQQLITMVGQGVQHAEIRLDPAELGHMVVRVQVHGEQTQVQFQVAQSQTRDLVEQAIPKLREMLAEEGLQLADSHVSQDGDNESKSEYDEQNSNGDAMLDEISAQELDIAAKHSLSSNSAIDYYA</sequence>
<dbReference type="Gene3D" id="3.30.750.140">
    <property type="match status" value="1"/>
</dbReference>
<feature type="region of interest" description="Disordered" evidence="4">
    <location>
        <begin position="448"/>
        <end position="470"/>
    </location>
</feature>
<dbReference type="InterPro" id="IPR052563">
    <property type="entry name" value="FliK"/>
</dbReference>
<dbReference type="EMBL" id="CP020472">
    <property type="protein sequence ID" value="ARD23211.1"/>
    <property type="molecule type" value="Genomic_DNA"/>
</dbReference>
<evidence type="ECO:0000313" key="6">
    <source>
        <dbReference type="EMBL" id="ARD23211.1"/>
    </source>
</evidence>
<dbReference type="RefSeq" id="WP_080916247.1">
    <property type="nucleotide sequence ID" value="NZ_CP020472.1"/>
</dbReference>
<name>A0ABM6JNF7_9GAMM</name>
<dbReference type="Proteomes" id="UP000191820">
    <property type="component" value="Chromosome"/>
</dbReference>
<evidence type="ECO:0000256" key="1">
    <source>
        <dbReference type="ARBA" id="ARBA00003944"/>
    </source>
</evidence>
<accession>A0ABM6JNF7</accession>
<evidence type="ECO:0000259" key="5">
    <source>
        <dbReference type="Pfam" id="PF02120"/>
    </source>
</evidence>
<evidence type="ECO:0000313" key="7">
    <source>
        <dbReference type="Proteomes" id="UP000191820"/>
    </source>
</evidence>
<evidence type="ECO:0000256" key="4">
    <source>
        <dbReference type="SAM" id="MobiDB-lite"/>
    </source>
</evidence>
<dbReference type="InterPro" id="IPR021136">
    <property type="entry name" value="Flagellar_hook_control-like_C"/>
</dbReference>
<reference evidence="6 7" key="1">
    <citation type="submission" date="2017-03" db="EMBL/GenBank/DDBJ databases">
        <title>Genome sequencing of Shewanella japonica KCTC 22435.</title>
        <authorList>
            <person name="Kim K.M."/>
        </authorList>
    </citation>
    <scope>NUCLEOTIDE SEQUENCE [LARGE SCALE GENOMIC DNA]</scope>
    <source>
        <strain evidence="6 7">KCTC 22435</strain>
    </source>
</reference>
<keyword evidence="7" id="KW-1185">Reference proteome</keyword>
<evidence type="ECO:0000256" key="3">
    <source>
        <dbReference type="ARBA" id="ARBA00022795"/>
    </source>
</evidence>
<keyword evidence="3" id="KW-1005">Bacterial flagellum biogenesis</keyword>
<gene>
    <name evidence="6" type="ORF">SJ2017_2933</name>
</gene>
<feature type="compositionally biased region" description="Basic and acidic residues" evidence="4">
    <location>
        <begin position="451"/>
        <end position="463"/>
    </location>
</feature>
<dbReference type="CDD" id="cd17470">
    <property type="entry name" value="T3SS_Flik_C"/>
    <property type="match status" value="1"/>
</dbReference>